<keyword evidence="2 6" id="KW-0698">rRNA processing</keyword>
<organism evidence="7 8">
    <name type="scientific">Pseudoroseomonas cervicalis ATCC 49957</name>
    <dbReference type="NCBI Taxonomy" id="525371"/>
    <lineage>
        <taxon>Bacteria</taxon>
        <taxon>Pseudomonadati</taxon>
        <taxon>Pseudomonadota</taxon>
        <taxon>Alphaproteobacteria</taxon>
        <taxon>Acetobacterales</taxon>
        <taxon>Roseomonadaceae</taxon>
        <taxon>Roseomonas</taxon>
    </lineage>
</organism>
<comment type="similarity">
    <text evidence="6">Belongs to the methyltransferase superfamily. RNA methyltransferase RsmG family.</text>
</comment>
<keyword evidence="3 6" id="KW-0489">Methyltransferase</keyword>
<dbReference type="Pfam" id="PF02527">
    <property type="entry name" value="GidB"/>
    <property type="match status" value="1"/>
</dbReference>
<dbReference type="CDD" id="cd02440">
    <property type="entry name" value="AdoMet_MTases"/>
    <property type="match status" value="1"/>
</dbReference>
<proteinExistence type="inferred from homology"/>
<evidence type="ECO:0000256" key="1">
    <source>
        <dbReference type="ARBA" id="ARBA00022490"/>
    </source>
</evidence>
<comment type="caution">
    <text evidence="7">The sequence shown here is derived from an EMBL/GenBank/DDBJ whole genome shotgun (WGS) entry which is preliminary data.</text>
</comment>
<keyword evidence="8" id="KW-1185">Reference proteome</keyword>
<comment type="function">
    <text evidence="6">Specifically methylates the N7 position of guanine in position 527 of 16S rRNA.</text>
</comment>
<comment type="caution">
    <text evidence="6">Lacks conserved residue(s) required for the propagation of feature annotation.</text>
</comment>
<evidence type="ECO:0000256" key="3">
    <source>
        <dbReference type="ARBA" id="ARBA00022603"/>
    </source>
</evidence>
<evidence type="ECO:0000313" key="8">
    <source>
        <dbReference type="Proteomes" id="UP000005324"/>
    </source>
</evidence>
<reference evidence="7 8" key="1">
    <citation type="submission" date="2010-04" db="EMBL/GenBank/DDBJ databases">
        <authorList>
            <person name="Qin X."/>
            <person name="Bachman B."/>
            <person name="Battles P."/>
            <person name="Bell A."/>
            <person name="Bess C."/>
            <person name="Bickham C."/>
            <person name="Chaboub L."/>
            <person name="Chen D."/>
            <person name="Coyle M."/>
            <person name="Deiros D.R."/>
            <person name="Dinh H."/>
            <person name="Forbes L."/>
            <person name="Fowler G."/>
            <person name="Francisco L."/>
            <person name="Fu Q."/>
            <person name="Gubbala S."/>
            <person name="Hale W."/>
            <person name="Han Y."/>
            <person name="Hemphill L."/>
            <person name="Highlander S.K."/>
            <person name="Hirani K."/>
            <person name="Hogues M."/>
            <person name="Jackson L."/>
            <person name="Jakkamsetti A."/>
            <person name="Javaid M."/>
            <person name="Jiang H."/>
            <person name="Korchina V."/>
            <person name="Kovar C."/>
            <person name="Lara F."/>
            <person name="Lee S."/>
            <person name="Mata R."/>
            <person name="Mathew T."/>
            <person name="Moen C."/>
            <person name="Morales K."/>
            <person name="Munidasa M."/>
            <person name="Nazareth L."/>
            <person name="Ngo R."/>
            <person name="Nguyen L."/>
            <person name="Okwuonu G."/>
            <person name="Ongeri F."/>
            <person name="Patil S."/>
            <person name="Petrosino J."/>
            <person name="Pham C."/>
            <person name="Pham P."/>
            <person name="Pu L.-L."/>
            <person name="Puazo M."/>
            <person name="Raj R."/>
            <person name="Reid J."/>
            <person name="Rouhana J."/>
            <person name="Saada N."/>
            <person name="Shang Y."/>
            <person name="Simmons D."/>
            <person name="Thornton R."/>
            <person name="Warren J."/>
            <person name="Weissenberger G."/>
            <person name="Zhang J."/>
            <person name="Zhang L."/>
            <person name="Zhou C."/>
            <person name="Zhu D."/>
            <person name="Muzny D."/>
            <person name="Worley K."/>
            <person name="Gibbs R."/>
        </authorList>
    </citation>
    <scope>NUCLEOTIDE SEQUENCE [LARGE SCALE GENOMIC DNA]</scope>
    <source>
        <strain evidence="7 8">ATCC 49957</strain>
    </source>
</reference>
<dbReference type="GO" id="GO:0005829">
    <property type="term" value="C:cytosol"/>
    <property type="evidence" value="ECO:0007669"/>
    <property type="project" value="TreeGrafter"/>
</dbReference>
<feature type="binding site" evidence="6">
    <location>
        <position position="137"/>
    </location>
    <ligand>
        <name>S-adenosyl-L-methionine</name>
        <dbReference type="ChEBI" id="CHEBI:59789"/>
    </ligand>
</feature>
<keyword evidence="4 6" id="KW-0808">Transferase</keyword>
<accession>D5RK96</accession>
<dbReference type="GO" id="GO:0070043">
    <property type="term" value="F:rRNA (guanine-N7-)-methyltransferase activity"/>
    <property type="evidence" value="ECO:0007669"/>
    <property type="project" value="UniProtKB-UniRule"/>
</dbReference>
<dbReference type="HAMAP" id="MF_00074">
    <property type="entry name" value="16SrRNA_methyltr_G"/>
    <property type="match status" value="1"/>
</dbReference>
<feature type="binding site" evidence="6">
    <location>
        <begin position="123"/>
        <end position="124"/>
    </location>
    <ligand>
        <name>S-adenosyl-L-methionine</name>
        <dbReference type="ChEBI" id="CHEBI:59789"/>
    </ligand>
</feature>
<keyword evidence="1 6" id="KW-0963">Cytoplasm</keyword>
<dbReference type="Proteomes" id="UP000005324">
    <property type="component" value="Unassembled WGS sequence"/>
</dbReference>
<dbReference type="AlphaFoldDB" id="D5RK96"/>
<comment type="subcellular location">
    <subcellularLocation>
        <location evidence="6">Cytoplasm</location>
    </subcellularLocation>
</comment>
<evidence type="ECO:0000256" key="2">
    <source>
        <dbReference type="ARBA" id="ARBA00022552"/>
    </source>
</evidence>
<feature type="binding site" evidence="6">
    <location>
        <position position="73"/>
    </location>
    <ligand>
        <name>S-adenosyl-L-methionine</name>
        <dbReference type="ChEBI" id="CHEBI:59789"/>
    </ligand>
</feature>
<evidence type="ECO:0000256" key="6">
    <source>
        <dbReference type="HAMAP-Rule" id="MF_00074"/>
    </source>
</evidence>
<dbReference type="NCBIfam" id="TIGR00138">
    <property type="entry name" value="rsmG_gidB"/>
    <property type="match status" value="1"/>
</dbReference>
<sequence length="206" mass="22037">MKQDLIDTMPPVAVSRETEARLEAFLALLLRWNARINLVASSDPAVLRQRHIADSLQLLPLLPEGEGPMADLGSGGGFPGLVLASAVTRPVHLVESDRRKSAFLQAAAAELGLSHVKVHAERIEAVSLPPIAVLTARALAPLEKMLPWAERLLAPEGVALFPKGRNAEAELAAAQPGWTMAVQRFKSMTDPDATILKLSGLRRAGA</sequence>
<evidence type="ECO:0000313" key="7">
    <source>
        <dbReference type="EMBL" id="EFH12264.1"/>
    </source>
</evidence>
<protein>
    <recommendedName>
        <fullName evidence="6">Ribosomal RNA small subunit methyltransferase G</fullName>
        <ecNumber evidence="6">2.1.1.170</ecNumber>
    </recommendedName>
    <alternativeName>
        <fullName evidence="6">16S rRNA 7-methylguanosine methyltransferase</fullName>
        <shortName evidence="6">16S rRNA m7G methyltransferase</shortName>
    </alternativeName>
</protein>
<dbReference type="InterPro" id="IPR029063">
    <property type="entry name" value="SAM-dependent_MTases_sf"/>
</dbReference>
<evidence type="ECO:0000256" key="5">
    <source>
        <dbReference type="ARBA" id="ARBA00022691"/>
    </source>
</evidence>
<dbReference type="HOGENOM" id="CLU_065341_1_1_5"/>
<dbReference type="SUPFAM" id="SSF53335">
    <property type="entry name" value="S-adenosyl-L-methionine-dependent methyltransferases"/>
    <property type="match status" value="1"/>
</dbReference>
<dbReference type="EMBL" id="ADVL01000255">
    <property type="protein sequence ID" value="EFH12264.1"/>
    <property type="molecule type" value="Genomic_DNA"/>
</dbReference>
<comment type="catalytic activity">
    <reaction evidence="6">
        <text>guanosine(527) in 16S rRNA + S-adenosyl-L-methionine = N(7)-methylguanosine(527) in 16S rRNA + S-adenosyl-L-homocysteine</text>
        <dbReference type="Rhea" id="RHEA:42732"/>
        <dbReference type="Rhea" id="RHEA-COMP:10209"/>
        <dbReference type="Rhea" id="RHEA-COMP:10210"/>
        <dbReference type="ChEBI" id="CHEBI:57856"/>
        <dbReference type="ChEBI" id="CHEBI:59789"/>
        <dbReference type="ChEBI" id="CHEBI:74269"/>
        <dbReference type="ChEBI" id="CHEBI:74480"/>
        <dbReference type="EC" id="2.1.1.170"/>
    </reaction>
</comment>
<evidence type="ECO:0000256" key="4">
    <source>
        <dbReference type="ARBA" id="ARBA00022679"/>
    </source>
</evidence>
<dbReference type="PANTHER" id="PTHR31760:SF0">
    <property type="entry name" value="S-ADENOSYL-L-METHIONINE-DEPENDENT METHYLTRANSFERASES SUPERFAMILY PROTEIN"/>
    <property type="match status" value="1"/>
</dbReference>
<dbReference type="InterPro" id="IPR003682">
    <property type="entry name" value="rRNA_ssu_MeTfrase_G"/>
</dbReference>
<feature type="binding site" evidence="6">
    <location>
        <position position="78"/>
    </location>
    <ligand>
        <name>S-adenosyl-L-methionine</name>
        <dbReference type="ChEBI" id="CHEBI:59789"/>
    </ligand>
</feature>
<keyword evidence="5 6" id="KW-0949">S-adenosyl-L-methionine</keyword>
<dbReference type="Gene3D" id="3.40.50.150">
    <property type="entry name" value="Vaccinia Virus protein VP39"/>
    <property type="match status" value="1"/>
</dbReference>
<dbReference type="EC" id="2.1.1.170" evidence="6"/>
<dbReference type="PANTHER" id="PTHR31760">
    <property type="entry name" value="S-ADENOSYL-L-METHIONINE-DEPENDENT METHYLTRANSFERASES SUPERFAMILY PROTEIN"/>
    <property type="match status" value="1"/>
</dbReference>
<name>D5RK96_9PROT</name>
<gene>
    <name evidence="7" type="primary">gidB</name>
    <name evidence="6" type="synonym">rsmG</name>
    <name evidence="7" type="ORF">HMPREF0731_1506</name>
</gene>